<evidence type="ECO:0000259" key="7">
    <source>
        <dbReference type="Pfam" id="PF03787"/>
    </source>
</evidence>
<keyword evidence="5" id="KW-0051">Antiviral defense</keyword>
<evidence type="ECO:0000256" key="5">
    <source>
        <dbReference type="ARBA" id="ARBA00023118"/>
    </source>
</evidence>
<accession>A0A8G0ZYF2</accession>
<gene>
    <name evidence="8" type="primary">csm5</name>
    <name evidence="8" type="ORF">E2N92_01525</name>
</gene>
<dbReference type="GO" id="GO:0003723">
    <property type="term" value="F:RNA binding"/>
    <property type="evidence" value="ECO:0007669"/>
    <property type="project" value="UniProtKB-KW"/>
</dbReference>
<dbReference type="InterPro" id="IPR010173">
    <property type="entry name" value="CRISPR-assoc_Csm5"/>
</dbReference>
<dbReference type="Pfam" id="PF03787">
    <property type="entry name" value="RAMPs"/>
    <property type="match status" value="1"/>
</dbReference>
<dbReference type="Proteomes" id="UP000826709">
    <property type="component" value="Chromosome"/>
</dbReference>
<reference evidence="8" key="1">
    <citation type="journal article" date="2005" name="Int. J. Syst. Evol. Microbiol.">
        <title>Methanofollis formosanus sp. nov., isolated from a fish pond.</title>
        <authorList>
            <person name="Wu S.Y."/>
            <person name="Chen S.C."/>
            <person name="Lai M.C."/>
        </authorList>
    </citation>
    <scope>NUCLEOTIDE SEQUENCE</scope>
    <source>
        <strain evidence="8">ML15</strain>
    </source>
</reference>
<dbReference type="KEGG" id="mfk:E2N92_01525"/>
<reference evidence="8" key="2">
    <citation type="submission" date="2019-03" db="EMBL/GenBank/DDBJ databases">
        <authorList>
            <person name="Chen S.-C."/>
            <person name="Wu S.-Y."/>
            <person name="Lai M.-C."/>
        </authorList>
    </citation>
    <scope>NUCLEOTIDE SEQUENCE</scope>
    <source>
        <strain evidence="8">ML15</strain>
    </source>
</reference>
<protein>
    <recommendedName>
        <fullName evidence="3">CRISPR system Cms protein Csm5</fullName>
    </recommendedName>
    <alternativeName>
        <fullName evidence="6">CRISPR type III A-associated protein Csm5</fullName>
    </alternativeName>
</protein>
<dbReference type="RefSeq" id="WP_220681943.1">
    <property type="nucleotide sequence ID" value="NZ_CP037968.1"/>
</dbReference>
<evidence type="ECO:0000256" key="1">
    <source>
        <dbReference type="ARBA" id="ARBA00003088"/>
    </source>
</evidence>
<feature type="domain" description="CRISPR type III-associated protein" evidence="7">
    <location>
        <begin position="5"/>
        <end position="191"/>
    </location>
</feature>
<evidence type="ECO:0000256" key="2">
    <source>
        <dbReference type="ARBA" id="ARBA00006680"/>
    </source>
</evidence>
<evidence type="ECO:0000256" key="6">
    <source>
        <dbReference type="ARBA" id="ARBA00031720"/>
    </source>
</evidence>
<comment type="similarity">
    <text evidence="2">Belongs to the CRISPR-associated Csm5 family.</text>
</comment>
<evidence type="ECO:0000313" key="8">
    <source>
        <dbReference type="EMBL" id="QYZ78202.1"/>
    </source>
</evidence>
<name>A0A8G0ZYF2_9EURY</name>
<evidence type="ECO:0000313" key="9">
    <source>
        <dbReference type="Proteomes" id="UP000826709"/>
    </source>
</evidence>
<dbReference type="InterPro" id="IPR005537">
    <property type="entry name" value="RAMP_III_fam"/>
</dbReference>
<keyword evidence="9" id="KW-1185">Reference proteome</keyword>
<organism evidence="8 9">
    <name type="scientific">Methanofollis formosanus</name>
    <dbReference type="NCBI Taxonomy" id="299308"/>
    <lineage>
        <taxon>Archaea</taxon>
        <taxon>Methanobacteriati</taxon>
        <taxon>Methanobacteriota</taxon>
        <taxon>Stenosarchaea group</taxon>
        <taxon>Methanomicrobia</taxon>
        <taxon>Methanomicrobiales</taxon>
        <taxon>Methanomicrobiaceae</taxon>
        <taxon>Methanofollis</taxon>
    </lineage>
</organism>
<dbReference type="PANTHER" id="PTHR38007">
    <property type="entry name" value="CRISPR SYSTEM CMS PROTEIN CSM5"/>
    <property type="match status" value="1"/>
</dbReference>
<evidence type="ECO:0000256" key="4">
    <source>
        <dbReference type="ARBA" id="ARBA00022884"/>
    </source>
</evidence>
<dbReference type="GO" id="GO:0051607">
    <property type="term" value="P:defense response to virus"/>
    <property type="evidence" value="ECO:0007669"/>
    <property type="project" value="UniProtKB-KW"/>
</dbReference>
<keyword evidence="4" id="KW-0694">RNA-binding</keyword>
<dbReference type="NCBIfam" id="TIGR01899">
    <property type="entry name" value="cas_TM1807_csm5"/>
    <property type="match status" value="1"/>
</dbReference>
<sequence length="393" mass="44655">MKLILKTKTPVHIGTGQRYGPSEFFAVGGTVNRVSSEQMYRALPEARKDAFFMEIELNGERFNLDRFLLPGEREGIARYGLRNRYGVAVHGIREVRECIKTGFDEPYLPGSSIKGAIRTALLWDVARNDPEFIEAIRRDLSTGDRRMKERIGKGYENQIFSTKCGRNGRPDRDPKYDLLKFLQVSDAHAVQASKGLKQILRLDGIETMSLGTRGFTRKPFLTHAETVIGEYECEITLSPAIQGALRRRDLDRLSDRLGVLGITAHDLDDLAAAEEKVVAHIKKAMRRFVDAALTKERALVERGNDPDCRKGLEMIEAEHQKTDMFRIGFGVGTIYQTLFNLVEERDPDLALEIVTEQRLGKYRRALSGGRLELPYPKTLEFTLNHSPMGWVRW</sequence>
<evidence type="ECO:0000256" key="3">
    <source>
        <dbReference type="ARBA" id="ARBA00016113"/>
    </source>
</evidence>
<dbReference type="AlphaFoldDB" id="A0A8G0ZYF2"/>
<proteinExistence type="inferred from homology"/>
<dbReference type="OrthoDB" id="86248at2157"/>
<comment type="function">
    <text evidence="1">This subunit might be involved in maturation of a crRNA intermediate to its mature form.</text>
</comment>
<dbReference type="PANTHER" id="PTHR38007:SF1">
    <property type="entry name" value="CRISPR SYSTEM CMS PROTEIN CSM5"/>
    <property type="match status" value="1"/>
</dbReference>
<dbReference type="EMBL" id="CP037968">
    <property type="protein sequence ID" value="QYZ78202.1"/>
    <property type="molecule type" value="Genomic_DNA"/>
</dbReference>